<keyword evidence="3" id="KW-0547">Nucleotide-binding</keyword>
<dbReference type="GO" id="GO:0036297">
    <property type="term" value="P:interstrand cross-link repair"/>
    <property type="evidence" value="ECO:0007669"/>
    <property type="project" value="TreeGrafter"/>
</dbReference>
<dbReference type="InterPro" id="IPR011545">
    <property type="entry name" value="DEAD/DEAH_box_helicase_dom"/>
</dbReference>
<dbReference type="InterPro" id="IPR014001">
    <property type="entry name" value="Helicase_ATP-bd"/>
</dbReference>
<evidence type="ECO:0000313" key="12">
    <source>
        <dbReference type="Proteomes" id="UP000886998"/>
    </source>
</evidence>
<dbReference type="GO" id="GO:0043138">
    <property type="term" value="F:3'-5' DNA helicase activity"/>
    <property type="evidence" value="ECO:0007669"/>
    <property type="project" value="InterPro"/>
</dbReference>
<dbReference type="SUPFAM" id="SSF52980">
    <property type="entry name" value="Restriction endonuclease-like"/>
    <property type="match status" value="1"/>
</dbReference>
<evidence type="ECO:0000256" key="1">
    <source>
        <dbReference type="ARBA" id="ARBA00004123"/>
    </source>
</evidence>
<dbReference type="CDD" id="cd12091">
    <property type="entry name" value="FANCM_ID"/>
    <property type="match status" value="1"/>
</dbReference>
<evidence type="ECO:0000259" key="10">
    <source>
        <dbReference type="PROSITE" id="PS51194"/>
    </source>
</evidence>
<evidence type="ECO:0000256" key="6">
    <source>
        <dbReference type="ARBA" id="ARBA00022840"/>
    </source>
</evidence>
<dbReference type="PANTHER" id="PTHR14025">
    <property type="entry name" value="FANCONI ANEMIA GROUP M FANCM FAMILY MEMBER"/>
    <property type="match status" value="1"/>
</dbReference>
<dbReference type="PROSITE" id="PS51194">
    <property type="entry name" value="HELICASE_CTER"/>
    <property type="match status" value="1"/>
</dbReference>
<evidence type="ECO:0000313" key="11">
    <source>
        <dbReference type="EMBL" id="GFY77485.1"/>
    </source>
</evidence>
<dbReference type="InterPro" id="IPR044749">
    <property type="entry name" value="FANCM_DEXDc"/>
</dbReference>
<dbReference type="Gene3D" id="3.40.50.10130">
    <property type="match status" value="1"/>
</dbReference>
<accession>A0A8X6YQU7</accession>
<dbReference type="GO" id="GO:0005524">
    <property type="term" value="F:ATP binding"/>
    <property type="evidence" value="ECO:0007669"/>
    <property type="project" value="UniProtKB-KW"/>
</dbReference>
<keyword evidence="4" id="KW-0378">Hydrolase</keyword>
<dbReference type="GO" id="GO:0005634">
    <property type="term" value="C:nucleus"/>
    <property type="evidence" value="ECO:0007669"/>
    <property type="project" value="UniProtKB-SubCell"/>
</dbReference>
<dbReference type="InterPro" id="IPR010994">
    <property type="entry name" value="RuvA_2-like"/>
</dbReference>
<keyword evidence="6" id="KW-0067">ATP-binding</keyword>
<dbReference type="OrthoDB" id="6513042at2759"/>
<feature type="domain" description="Helicase C-terminal" evidence="10">
    <location>
        <begin position="433"/>
        <end position="609"/>
    </location>
</feature>
<feature type="compositionally biased region" description="Basic and acidic residues" evidence="8">
    <location>
        <begin position="1008"/>
        <end position="1020"/>
    </location>
</feature>
<dbReference type="Gene3D" id="3.40.50.300">
    <property type="entry name" value="P-loop containing nucleotide triphosphate hydrolases"/>
    <property type="match status" value="2"/>
</dbReference>
<feature type="region of interest" description="Disordered" evidence="8">
    <location>
        <begin position="1008"/>
        <end position="1027"/>
    </location>
</feature>
<comment type="caution">
    <text evidence="11">The sequence shown here is derived from an EMBL/GenBank/DDBJ whole genome shotgun (WGS) entry which is preliminary data.</text>
</comment>
<dbReference type="Gene3D" id="1.10.150.20">
    <property type="entry name" value="5' to 3' exonuclease, C-terminal subdomain"/>
    <property type="match status" value="1"/>
</dbReference>
<dbReference type="CDD" id="cd18801">
    <property type="entry name" value="SF2_C_FANCM_Hef"/>
    <property type="match status" value="1"/>
</dbReference>
<feature type="compositionally biased region" description="Polar residues" evidence="8">
    <location>
        <begin position="8"/>
        <end position="26"/>
    </location>
</feature>
<evidence type="ECO:0000256" key="2">
    <source>
        <dbReference type="ARBA" id="ARBA00009889"/>
    </source>
</evidence>
<dbReference type="PANTHER" id="PTHR14025:SF20">
    <property type="entry name" value="FANCONI ANEMIA GROUP M PROTEIN"/>
    <property type="match status" value="1"/>
</dbReference>
<feature type="region of interest" description="Disordered" evidence="8">
    <location>
        <begin position="1664"/>
        <end position="1685"/>
    </location>
</feature>
<evidence type="ECO:0000256" key="5">
    <source>
        <dbReference type="ARBA" id="ARBA00022806"/>
    </source>
</evidence>
<protein>
    <submittedName>
        <fullName evidence="11">Fanconi anemia group M protein</fullName>
    </submittedName>
</protein>
<gene>
    <name evidence="11" type="primary">FANCM</name>
    <name evidence="11" type="ORF">TNIN_441281</name>
</gene>
<organism evidence="11 12">
    <name type="scientific">Trichonephila inaurata madagascariensis</name>
    <dbReference type="NCBI Taxonomy" id="2747483"/>
    <lineage>
        <taxon>Eukaryota</taxon>
        <taxon>Metazoa</taxon>
        <taxon>Ecdysozoa</taxon>
        <taxon>Arthropoda</taxon>
        <taxon>Chelicerata</taxon>
        <taxon>Arachnida</taxon>
        <taxon>Araneae</taxon>
        <taxon>Araneomorphae</taxon>
        <taxon>Entelegynae</taxon>
        <taxon>Araneoidea</taxon>
        <taxon>Nephilidae</taxon>
        <taxon>Trichonephila</taxon>
        <taxon>Trichonephila inaurata</taxon>
    </lineage>
</organism>
<dbReference type="Pfam" id="PF16783">
    <property type="entry name" value="FANCM-MHF_bd"/>
    <property type="match status" value="1"/>
</dbReference>
<dbReference type="Pfam" id="PF00270">
    <property type="entry name" value="DEAD"/>
    <property type="match status" value="1"/>
</dbReference>
<evidence type="ECO:0000256" key="7">
    <source>
        <dbReference type="ARBA" id="ARBA00023242"/>
    </source>
</evidence>
<comment type="subcellular location">
    <subcellularLocation>
        <location evidence="1">Nucleus</location>
    </subcellularLocation>
</comment>
<keyword evidence="5" id="KW-0347">Helicase</keyword>
<evidence type="ECO:0000256" key="8">
    <source>
        <dbReference type="SAM" id="MobiDB-lite"/>
    </source>
</evidence>
<dbReference type="GO" id="GO:0045003">
    <property type="term" value="P:double-strand break repair via synthesis-dependent strand annealing"/>
    <property type="evidence" value="ECO:0007669"/>
    <property type="project" value="TreeGrafter"/>
</dbReference>
<feature type="compositionally biased region" description="Polar residues" evidence="8">
    <location>
        <begin position="1666"/>
        <end position="1685"/>
    </location>
</feature>
<evidence type="ECO:0000256" key="4">
    <source>
        <dbReference type="ARBA" id="ARBA00022801"/>
    </source>
</evidence>
<dbReference type="InterPro" id="IPR039686">
    <property type="entry name" value="FANCM/Mph1-like_ID"/>
</dbReference>
<proteinExistence type="inferred from homology"/>
<dbReference type="GO" id="GO:0000400">
    <property type="term" value="F:four-way junction DNA binding"/>
    <property type="evidence" value="ECO:0007669"/>
    <property type="project" value="TreeGrafter"/>
</dbReference>
<keyword evidence="12" id="KW-1185">Reference proteome</keyword>
<name>A0A8X6YQU7_9ARAC</name>
<dbReference type="PROSITE" id="PS51192">
    <property type="entry name" value="HELICASE_ATP_BIND_1"/>
    <property type="match status" value="1"/>
</dbReference>
<dbReference type="InterPro" id="IPR027417">
    <property type="entry name" value="P-loop_NTPase"/>
</dbReference>
<dbReference type="InterPro" id="IPR001650">
    <property type="entry name" value="Helicase_C-like"/>
</dbReference>
<dbReference type="EMBL" id="BMAV01022473">
    <property type="protein sequence ID" value="GFY77485.1"/>
    <property type="molecule type" value="Genomic_DNA"/>
</dbReference>
<dbReference type="InterPro" id="IPR011335">
    <property type="entry name" value="Restrct_endonuc-II-like"/>
</dbReference>
<feature type="region of interest" description="Disordered" evidence="8">
    <location>
        <begin position="1"/>
        <end position="26"/>
    </location>
</feature>
<keyword evidence="7" id="KW-0539">Nucleus</keyword>
<dbReference type="SMART" id="SM00490">
    <property type="entry name" value="HELICc"/>
    <property type="match status" value="1"/>
</dbReference>
<dbReference type="SUPFAM" id="SSF47781">
    <property type="entry name" value="RuvA domain 2-like"/>
    <property type="match status" value="1"/>
</dbReference>
<evidence type="ECO:0000259" key="9">
    <source>
        <dbReference type="PROSITE" id="PS51192"/>
    </source>
</evidence>
<dbReference type="GO" id="GO:0009378">
    <property type="term" value="F:four-way junction helicase activity"/>
    <property type="evidence" value="ECO:0007669"/>
    <property type="project" value="TreeGrafter"/>
</dbReference>
<comment type="similarity">
    <text evidence="2">Belongs to the DEAD box helicase family. DEAH subfamily. FANCM sub-subfamily.</text>
</comment>
<dbReference type="Proteomes" id="UP000886998">
    <property type="component" value="Unassembled WGS sequence"/>
</dbReference>
<dbReference type="SMART" id="SM00487">
    <property type="entry name" value="DEXDc"/>
    <property type="match status" value="1"/>
</dbReference>
<feature type="domain" description="Helicase ATP-binding" evidence="9">
    <location>
        <begin position="87"/>
        <end position="255"/>
    </location>
</feature>
<dbReference type="Pfam" id="PF00271">
    <property type="entry name" value="Helicase_C"/>
    <property type="match status" value="1"/>
</dbReference>
<evidence type="ECO:0000256" key="3">
    <source>
        <dbReference type="ARBA" id="ARBA00022741"/>
    </source>
</evidence>
<dbReference type="InterPro" id="IPR031879">
    <property type="entry name" value="FANCM-MHF-bd"/>
</dbReference>
<dbReference type="FunFam" id="3.40.50.300:FF:000861">
    <property type="entry name" value="Fanconi anemia, complementation group M"/>
    <property type="match status" value="1"/>
</dbReference>
<sequence>MSKKQKTLFESWNKSPSKGANPSTSKFNNATVLPSCSSYNSPGDNLFQHNVFARASNQLVAKGFDYEAGKTWIYPTNYPIRDYQFAIVKEALFKNTLVILPTGLGKTFIAAVVMYNIYRWYPDGKIIFMAPTRPLVAQQIDACHKVTGISHVDTTQMTGTNLPQERKRMWMKKRVFYLTPQVLVNDLARNICPAESIKCIVVDEAHKALGNHAYCQVIRELQAYTNHFRILALTATPGSDTQAVKLVLSNLLISHVEMRTEDSDDVKQYTHIRDIEKIVVPLGEKLLSIKSRFLDIINIYLKRLTQRRAMAAKNPGSLSKFQMLRMREDFSQHPPNNIDKFSYGLIMADFSLCISLYHAYELLLLHGARPFYNFLVGIINGEKSIPHARSELIKNYEFEMLLKEIQENYIVENMNSNQNMEAQTTGKKPGHPKLEKLLEVILKHFKNRNDAPVKDTRVMIFSQYRDSVQEITDMLNFYKPMIKPMSFIGQSTKTATNAGFSQKQQLKVIQQFRSGGYNTLVSTCVGEEGLDIGEVDLIVCYDCPKSPIRLVQRMGRTGRLRGGKIIILIAEGKEEQMYNSCESKKKSVHRSITKGFAFAQLYQNSPSLVPPGVKPTCVKTVVTVEAKRAPLKFKGKYQDDGFLNEDELNEFKSRFEIPKSKSPLLPASEMICLKDFQVQKEESNKEVALHKITSIQSRLSLSKWMLWQTTPQRTHMVTHSSKSFSLIEAAEKISFSIDNNYSRPICEKSEYSKNILIQNSRLPIRNTSTKNSSTPLIDLCKDECDVFDRVEPLHEENNLKDLSSHSLKEKTSVISNFRRSVLSPSLSDTLVQSPSNEKDNLLKRMFGIGSVKIPFKFKNLDFKSPPVVLDSIIFQESSGIQVEAFSQAKPKSCMILNILNKKMKARLKRKTKELGINLSLDEKFQFSSKKSPIIASLTQPKSIFENTIRISSSPPKSVECNKLLLENEIEQNIVPKVITFDIDFDVPETFDEDEIQNPSEVKTNEIKQNKNDLLNSDKKSNSVSDLDGDSSEILQQFFTKREDTSEKLESSFIIPLTVKKVLFENNCETPKTTKHKRSVLKEKNNSILMSSSSIKNKNLRSTLSSTRNHPEVTECVENNANDKFNMDKNKTQDVVARNYTTTTHNNDVEKNNTDEFSQYSLTQLLSLIDSTEITECTKNSKNNSKIAESFYQNISKENFSSEDEIEPTPPKEKAPTVTKFFYRSNSFSLDSDSKHKDDVSEDKNETKKKLTSFSSISFDLTNIQFPSHHETDAVSCKQATNPPIVKKFLKEDDQSVSKIKSSDMLDTGFCENDLLDLEENVLHGSTHKEMKICNNYLENNKQIPTEANFASSPCNNAASISFDLFDFNSSFYEIDIQKEKEFKSPTKMEKICRSNGSDTVSVSKRTNAINTVSSNFSNLPSIQDTKCDKIELKHTVKSNDRFNDKGPHSYVPEVSSAPTNSVKCLNPVSMKNSNDYKNDDNFFESAADENIFFDVSFDFPELNMSSSQKDMSEEVIDKTIKKIPSNVVKESLWESCVSNEEPSKSTVSHTAEDSLLNSISNKETNKCTELHAAKASSMNHKNSTTEANFTLNAQNILPINDVMFKKPVPNVRRTKTEATLAHNESGCIKNKNSKHTVNKLLVKDFEISDSQDFFSPQMINHKKYKSSSTSEKNTDQSNCGQMQSAKTVLSKDKLDKLLFSKSTESSESLFENKQNVASKLSLKLSTMNQTNDNFNKPVSKKHQSHIVNCGKRKRKLTMNENKFLLSQASVSGSDSSDYDVEADEDLDALEASFIDDNTVMESPKNQHCMYLESVKNVAGLPHQYKFKDIKNRRNQISSQPLDEGCSEYLLDSFCVDDDEVIFSSSNDEMEPRTKPTKTKTVGKKRKRIIALSESSSSEEETFVKKMKSPNEEKFIRKLSPESAKKEKPKFLRKLKQKVIISSDEENVRVNDNLSPKNSLINFYQKESNVSGESNIGCSKSGAVISKKEDKPELSENELQKHIDSEVYPELNCPNFSFDLEWDNDIPVSDLQCDNTGLSHKTEGIPKSFSISSKDTATATELQTKLDEDLIGPSIDILQDASNQKGASPTSHNINYAAKKQIPFKSSETDFKNSKVEVSTINAFTTSNYINKTSDCKTILVDSRELASGKPVISFLRNKFEMNPVVMQITAADYIISNKIAVIRILDSNFPGSVIPLKVIEKVKTISELYEKPFVIIETDRRKRSLGFNKSSTKCLQFSVHINVHPTVKVLYSNSVDDTASLLYNLFEKEKQKGLHIDVPVVNPSSQKLFNFYNSLPHVSPACAFNFVYHFPSISRFFKSSPEELKKGGSISSTKAKAIFQYLRNELLFDAFS</sequence>
<dbReference type="GO" id="GO:0016787">
    <property type="term" value="F:hydrolase activity"/>
    <property type="evidence" value="ECO:0007669"/>
    <property type="project" value="UniProtKB-KW"/>
</dbReference>
<dbReference type="Gene3D" id="1.20.1320.20">
    <property type="entry name" value="hef helicase domain"/>
    <property type="match status" value="1"/>
</dbReference>
<dbReference type="SUPFAM" id="SSF52540">
    <property type="entry name" value="P-loop containing nucleoside triphosphate hydrolases"/>
    <property type="match status" value="1"/>
</dbReference>
<reference evidence="11" key="1">
    <citation type="submission" date="2020-08" db="EMBL/GenBank/DDBJ databases">
        <title>Multicomponent nature underlies the extraordinary mechanical properties of spider dragline silk.</title>
        <authorList>
            <person name="Kono N."/>
            <person name="Nakamura H."/>
            <person name="Mori M."/>
            <person name="Yoshida Y."/>
            <person name="Ohtoshi R."/>
            <person name="Malay A.D."/>
            <person name="Moran D.A.P."/>
            <person name="Tomita M."/>
            <person name="Numata K."/>
            <person name="Arakawa K."/>
        </authorList>
    </citation>
    <scope>NUCLEOTIDE SEQUENCE</scope>
</reference>
<dbReference type="CDD" id="cd18033">
    <property type="entry name" value="DEXDc_FANCM"/>
    <property type="match status" value="1"/>
</dbReference>